<comment type="caution">
    <text evidence="2">The sequence shown here is derived from an EMBL/GenBank/DDBJ whole genome shotgun (WGS) entry which is preliminary data.</text>
</comment>
<keyword evidence="1" id="KW-0732">Signal</keyword>
<evidence type="ECO:0000313" key="2">
    <source>
        <dbReference type="EMBL" id="MRG92753.1"/>
    </source>
</evidence>
<accession>A0A6N7PL12</accession>
<feature type="signal peptide" evidence="1">
    <location>
        <begin position="1"/>
        <end position="22"/>
    </location>
</feature>
<evidence type="ECO:0008006" key="4">
    <source>
        <dbReference type="Google" id="ProtNLM"/>
    </source>
</evidence>
<reference evidence="2 3" key="1">
    <citation type="submission" date="2019-10" db="EMBL/GenBank/DDBJ databases">
        <title>A soil myxobacterium in the family Polyangiaceae.</title>
        <authorList>
            <person name="Li Y."/>
            <person name="Wang J."/>
        </authorList>
    </citation>
    <scope>NUCLEOTIDE SEQUENCE [LARGE SCALE GENOMIC DNA]</scope>
    <source>
        <strain evidence="2 3">DSM 14734</strain>
    </source>
</reference>
<protein>
    <recommendedName>
        <fullName evidence="4">YHYH protein</fullName>
    </recommendedName>
</protein>
<dbReference type="PROSITE" id="PS51257">
    <property type="entry name" value="PROKAR_LIPOPROTEIN"/>
    <property type="match status" value="1"/>
</dbReference>
<dbReference type="Proteomes" id="UP000440224">
    <property type="component" value="Unassembled WGS sequence"/>
</dbReference>
<feature type="chain" id="PRO_5027009547" description="YHYH protein" evidence="1">
    <location>
        <begin position="23"/>
        <end position="371"/>
    </location>
</feature>
<proteinExistence type="predicted"/>
<keyword evidence="3" id="KW-1185">Reference proteome</keyword>
<name>A0A6N7PL12_9BACT</name>
<evidence type="ECO:0000313" key="3">
    <source>
        <dbReference type="Proteomes" id="UP000440224"/>
    </source>
</evidence>
<gene>
    <name evidence="2" type="ORF">GF068_12560</name>
</gene>
<dbReference type="RefSeq" id="WP_153819590.1">
    <property type="nucleotide sequence ID" value="NZ_WJIE01000003.1"/>
</dbReference>
<organism evidence="2 3">
    <name type="scientific">Polyangium spumosum</name>
    <dbReference type="NCBI Taxonomy" id="889282"/>
    <lineage>
        <taxon>Bacteria</taxon>
        <taxon>Pseudomonadati</taxon>
        <taxon>Myxococcota</taxon>
        <taxon>Polyangia</taxon>
        <taxon>Polyangiales</taxon>
        <taxon>Polyangiaceae</taxon>
        <taxon>Polyangium</taxon>
    </lineage>
</organism>
<evidence type="ECO:0000256" key="1">
    <source>
        <dbReference type="SAM" id="SignalP"/>
    </source>
</evidence>
<dbReference type="AlphaFoldDB" id="A0A6N7PL12"/>
<dbReference type="EMBL" id="WJIE01000003">
    <property type="protein sequence ID" value="MRG92753.1"/>
    <property type="molecule type" value="Genomic_DNA"/>
</dbReference>
<sequence length="371" mass="40037">MRTRIGLLTCALALLACSGASEPTEETVGSAEQSLSYNAIRASLNAPPKPFWTNTDEAILSPVWVGDNDRGSVYAPLWRGANANIEDLIIAPPGGDCRNVKGTVRVDWDKAANTVRITLKGRNIPRAPVVERTEGVDYFHNPFHLRQKDLLVTGYRLWTIFGTINTALTSFYYDADTNLLLGSEYDFPGGPPPNSITVGFPIFPLVSSIVVNPDAQGRLYHQYTIPYDHVTQEGGQTGAAIVTNLPHDLCQSNPADPTAGQLRPYVYGWLPPNTGPSFADILRAGVIFDMSIEDAATPYPNNDPPYVFSGASLISNFAGMQGGTPNGYHLHLNRVVRNVAPVIHPIPGGNGLGCQPFLATPHVTGPNFCAQ</sequence>